<feature type="transmembrane region" description="Helical" evidence="7">
    <location>
        <begin position="50"/>
        <end position="71"/>
    </location>
</feature>
<feature type="transmembrane region" description="Helical" evidence="7">
    <location>
        <begin position="335"/>
        <end position="359"/>
    </location>
</feature>
<dbReference type="PANTHER" id="PTHR30250">
    <property type="entry name" value="PST FAMILY PREDICTED COLANIC ACID TRANSPORTER"/>
    <property type="match status" value="1"/>
</dbReference>
<dbReference type="STRING" id="871652.SAMN04515673_1165"/>
<keyword evidence="5 7" id="KW-1133">Transmembrane helix</keyword>
<gene>
    <name evidence="8" type="ORF">SAMN04515673_1165</name>
</gene>
<dbReference type="AlphaFoldDB" id="A0A1I6ENA3"/>
<reference evidence="8 9" key="1">
    <citation type="submission" date="2016-10" db="EMBL/GenBank/DDBJ databases">
        <authorList>
            <person name="de Groot N.N."/>
        </authorList>
    </citation>
    <scope>NUCLEOTIDE SEQUENCE [LARGE SCALE GENOMIC DNA]</scope>
    <source>
        <strain evidence="9">KMM 9023,NRIC 0796,JCM 17311,KCTC 23692</strain>
    </source>
</reference>
<dbReference type="Pfam" id="PF13440">
    <property type="entry name" value="Polysacc_synt_3"/>
    <property type="match status" value="1"/>
</dbReference>
<keyword evidence="9" id="KW-1185">Reference proteome</keyword>
<dbReference type="OrthoDB" id="7605542at2"/>
<feature type="transmembrane region" description="Helical" evidence="7">
    <location>
        <begin position="160"/>
        <end position="178"/>
    </location>
</feature>
<evidence type="ECO:0000313" key="8">
    <source>
        <dbReference type="EMBL" id="SFR19210.1"/>
    </source>
</evidence>
<proteinExistence type="inferred from homology"/>
<dbReference type="RefSeq" id="WP_092082452.1">
    <property type="nucleotide sequence ID" value="NZ_FOYI01000016.1"/>
</dbReference>
<feature type="transmembrane region" description="Helical" evidence="7">
    <location>
        <begin position="429"/>
        <end position="447"/>
    </location>
</feature>
<protein>
    <submittedName>
        <fullName evidence="8">Membrane protein involved in the export of O-antigen and teichoic acid</fullName>
    </submittedName>
</protein>
<keyword evidence="6 7" id="KW-0472">Membrane</keyword>
<dbReference type="PANTHER" id="PTHR30250:SF10">
    <property type="entry name" value="LIPOPOLYSACCHARIDE BIOSYNTHESIS PROTEIN WZXC"/>
    <property type="match status" value="1"/>
</dbReference>
<dbReference type="EMBL" id="FOYI01000016">
    <property type="protein sequence ID" value="SFR19210.1"/>
    <property type="molecule type" value="Genomic_DNA"/>
</dbReference>
<evidence type="ECO:0000256" key="7">
    <source>
        <dbReference type="SAM" id="Phobius"/>
    </source>
</evidence>
<evidence type="ECO:0000256" key="3">
    <source>
        <dbReference type="ARBA" id="ARBA00022475"/>
    </source>
</evidence>
<dbReference type="Proteomes" id="UP000199302">
    <property type="component" value="Unassembled WGS sequence"/>
</dbReference>
<dbReference type="GO" id="GO:0005886">
    <property type="term" value="C:plasma membrane"/>
    <property type="evidence" value="ECO:0007669"/>
    <property type="project" value="UniProtKB-SubCell"/>
</dbReference>
<comment type="subcellular location">
    <subcellularLocation>
        <location evidence="1">Cell membrane</location>
        <topology evidence="1">Multi-pass membrane protein</topology>
    </subcellularLocation>
</comment>
<feature type="transmembrane region" description="Helical" evidence="7">
    <location>
        <begin position="184"/>
        <end position="202"/>
    </location>
</feature>
<name>A0A1I6ENA3_9RHOB</name>
<evidence type="ECO:0000256" key="6">
    <source>
        <dbReference type="ARBA" id="ARBA00023136"/>
    </source>
</evidence>
<evidence type="ECO:0000256" key="2">
    <source>
        <dbReference type="ARBA" id="ARBA00007430"/>
    </source>
</evidence>
<keyword evidence="3" id="KW-1003">Cell membrane</keyword>
<evidence type="ECO:0000256" key="4">
    <source>
        <dbReference type="ARBA" id="ARBA00022692"/>
    </source>
</evidence>
<evidence type="ECO:0000313" key="9">
    <source>
        <dbReference type="Proteomes" id="UP000199302"/>
    </source>
</evidence>
<feature type="transmembrane region" description="Helical" evidence="7">
    <location>
        <begin position="91"/>
        <end position="115"/>
    </location>
</feature>
<feature type="transmembrane region" description="Helical" evidence="7">
    <location>
        <begin position="127"/>
        <end position="148"/>
    </location>
</feature>
<keyword evidence="4 7" id="KW-0812">Transmembrane</keyword>
<organism evidence="8 9">
    <name type="scientific">Poseidonocella sedimentorum</name>
    <dbReference type="NCBI Taxonomy" id="871652"/>
    <lineage>
        <taxon>Bacteria</taxon>
        <taxon>Pseudomonadati</taxon>
        <taxon>Pseudomonadota</taxon>
        <taxon>Alphaproteobacteria</taxon>
        <taxon>Rhodobacterales</taxon>
        <taxon>Roseobacteraceae</taxon>
        <taxon>Poseidonocella</taxon>
    </lineage>
</organism>
<comment type="similarity">
    <text evidence="2">Belongs to the polysaccharide synthase family.</text>
</comment>
<dbReference type="InterPro" id="IPR050833">
    <property type="entry name" value="Poly_Biosynth_Transport"/>
</dbReference>
<evidence type="ECO:0000256" key="5">
    <source>
        <dbReference type="ARBA" id="ARBA00022989"/>
    </source>
</evidence>
<sequence>MRAATARLSALMRGDGLKALALRGTAISVLNFGGQNALRLLSNIVLTRLLFPEAFGLMAIVGVFTTGVQMFSDLGLKASIIQSKRGDDPDFLNTVWTMQILRGIVLCLACAALAWPVARIYDEPLLIPMLLAMGLSPLMSGFVTTNLATARRNLHLMRQTVIQLVSQAAGIVFMVLFALAFRSVWALVFGSLFTVAVRLVLYQIYLPGLRNRLRWEPEAVREVFHFGKFIFLSTLATFAITQSDKAILGVYISTALLGIYNIGYILGVLPFTLMRVVTRAVIFPLYRKRPPRESAENARHMLRARRLLILAILGCNAVLALIARDLVDLLYDPRYALAGPIIVMICLAAIPQIVFEGYANALMSMGDSRRMFQIQSVTAIVQVGFIIATIGPFGIMAAILAPGIAALATYPLLIRFMRPYKALDLTGDILFLGGGLALNGAICWLNRDALPLLLP</sequence>
<feature type="transmembrane region" description="Helical" evidence="7">
    <location>
        <begin position="307"/>
        <end position="323"/>
    </location>
</feature>
<accession>A0A1I6ENA3</accession>
<evidence type="ECO:0000256" key="1">
    <source>
        <dbReference type="ARBA" id="ARBA00004651"/>
    </source>
</evidence>